<dbReference type="InterPro" id="IPR036397">
    <property type="entry name" value="RNaseH_sf"/>
</dbReference>
<keyword evidence="13 14" id="KW-0464">Manganese</keyword>
<dbReference type="PANTHER" id="PTHR10954">
    <property type="entry name" value="RIBONUCLEASE H2 SUBUNIT A"/>
    <property type="match status" value="1"/>
</dbReference>
<dbReference type="PANTHER" id="PTHR10954:SF18">
    <property type="entry name" value="RIBONUCLEASE HII"/>
    <property type="match status" value="1"/>
</dbReference>
<evidence type="ECO:0000256" key="4">
    <source>
        <dbReference type="ARBA" id="ARBA00004496"/>
    </source>
</evidence>
<dbReference type="SUPFAM" id="SSF53098">
    <property type="entry name" value="Ribonuclease H-like"/>
    <property type="match status" value="1"/>
</dbReference>
<evidence type="ECO:0000256" key="9">
    <source>
        <dbReference type="ARBA" id="ARBA00022722"/>
    </source>
</evidence>
<name>A0ABV1AJE6_9FIRM</name>
<keyword evidence="17" id="KW-0175">Coiled coil</keyword>
<dbReference type="InterPro" id="IPR024567">
    <property type="entry name" value="RNase_HII/HIII_dom"/>
</dbReference>
<dbReference type="HAMAP" id="MF_00052_B">
    <property type="entry name" value="RNase_HII_B"/>
    <property type="match status" value="1"/>
</dbReference>
<evidence type="ECO:0000256" key="7">
    <source>
        <dbReference type="ARBA" id="ARBA00019179"/>
    </source>
</evidence>
<dbReference type="EC" id="3.1.26.4" evidence="6 14"/>
<evidence type="ECO:0000256" key="15">
    <source>
        <dbReference type="PROSITE-ProRule" id="PRU01319"/>
    </source>
</evidence>
<comment type="similarity">
    <text evidence="5 14 16">Belongs to the RNase HII family.</text>
</comment>
<gene>
    <name evidence="14" type="primary">rnhB</name>
    <name evidence="19" type="ORF">WMO75_03915</name>
</gene>
<feature type="domain" description="RNase H type-2" evidence="18">
    <location>
        <begin position="69"/>
        <end position="251"/>
    </location>
</feature>
<comment type="cofactor">
    <cofactor evidence="2">
        <name>Mg(2+)</name>
        <dbReference type="ChEBI" id="CHEBI:18420"/>
    </cofactor>
</comment>
<dbReference type="PROSITE" id="PS51975">
    <property type="entry name" value="RNASE_H_2"/>
    <property type="match status" value="1"/>
</dbReference>
<evidence type="ECO:0000256" key="12">
    <source>
        <dbReference type="ARBA" id="ARBA00022801"/>
    </source>
</evidence>
<dbReference type="CDD" id="cd07182">
    <property type="entry name" value="RNase_HII_bacteria_HII_like"/>
    <property type="match status" value="1"/>
</dbReference>
<evidence type="ECO:0000256" key="2">
    <source>
        <dbReference type="ARBA" id="ARBA00001946"/>
    </source>
</evidence>
<feature type="binding site" evidence="14 15">
    <location>
        <position position="167"/>
    </location>
    <ligand>
        <name>a divalent metal cation</name>
        <dbReference type="ChEBI" id="CHEBI:60240"/>
    </ligand>
</feature>
<keyword evidence="9 14" id="KW-0540">Nuclease</keyword>
<dbReference type="InterPro" id="IPR012337">
    <property type="entry name" value="RNaseH-like_sf"/>
</dbReference>
<evidence type="ECO:0000259" key="18">
    <source>
        <dbReference type="PROSITE" id="PS51975"/>
    </source>
</evidence>
<feature type="coiled-coil region" evidence="17">
    <location>
        <begin position="31"/>
        <end position="58"/>
    </location>
</feature>
<dbReference type="GO" id="GO:0004523">
    <property type="term" value="F:RNA-DNA hybrid ribonuclease activity"/>
    <property type="evidence" value="ECO:0007669"/>
    <property type="project" value="UniProtKB-EC"/>
</dbReference>
<evidence type="ECO:0000313" key="20">
    <source>
        <dbReference type="Proteomes" id="UP001446032"/>
    </source>
</evidence>
<dbReference type="NCBIfam" id="NF000594">
    <property type="entry name" value="PRK00015.1-1"/>
    <property type="match status" value="1"/>
</dbReference>
<protein>
    <recommendedName>
        <fullName evidence="7 14">Ribonuclease HII</fullName>
        <shortName evidence="14">RNase HII</shortName>
        <ecNumber evidence="6 14">3.1.26.4</ecNumber>
    </recommendedName>
</protein>
<dbReference type="Gene3D" id="3.30.420.10">
    <property type="entry name" value="Ribonuclease H-like superfamily/Ribonuclease H"/>
    <property type="match status" value="1"/>
</dbReference>
<evidence type="ECO:0000256" key="16">
    <source>
        <dbReference type="RuleBase" id="RU003515"/>
    </source>
</evidence>
<organism evidence="19 20">
    <name type="scientific">Blautia intestinihominis</name>
    <dbReference type="NCBI Taxonomy" id="3133152"/>
    <lineage>
        <taxon>Bacteria</taxon>
        <taxon>Bacillati</taxon>
        <taxon>Bacillota</taxon>
        <taxon>Clostridia</taxon>
        <taxon>Lachnospirales</taxon>
        <taxon>Lachnospiraceae</taxon>
        <taxon>Blautia</taxon>
    </lineage>
</organism>
<evidence type="ECO:0000256" key="3">
    <source>
        <dbReference type="ARBA" id="ARBA00004065"/>
    </source>
</evidence>
<feature type="binding site" evidence="14 15">
    <location>
        <position position="76"/>
    </location>
    <ligand>
        <name>a divalent metal cation</name>
        <dbReference type="ChEBI" id="CHEBI:60240"/>
    </ligand>
</feature>
<comment type="function">
    <text evidence="3 14 16">Endonuclease that specifically degrades the RNA of RNA-DNA hybrids.</text>
</comment>
<dbReference type="InterPro" id="IPR022898">
    <property type="entry name" value="RNase_HII"/>
</dbReference>
<dbReference type="EMBL" id="JBBMEI010000007">
    <property type="protein sequence ID" value="MEQ2357496.1"/>
    <property type="molecule type" value="Genomic_DNA"/>
</dbReference>
<keyword evidence="12 14" id="KW-0378">Hydrolase</keyword>
<evidence type="ECO:0000256" key="13">
    <source>
        <dbReference type="ARBA" id="ARBA00023211"/>
    </source>
</evidence>
<feature type="binding site" evidence="14 15">
    <location>
        <position position="75"/>
    </location>
    <ligand>
        <name>a divalent metal cation</name>
        <dbReference type="ChEBI" id="CHEBI:60240"/>
    </ligand>
</feature>
<dbReference type="RefSeq" id="WP_303223258.1">
    <property type="nucleotide sequence ID" value="NZ_JBBMEI010000007.1"/>
</dbReference>
<evidence type="ECO:0000313" key="19">
    <source>
        <dbReference type="EMBL" id="MEQ2357496.1"/>
    </source>
</evidence>
<evidence type="ECO:0000256" key="14">
    <source>
        <dbReference type="HAMAP-Rule" id="MF_00052"/>
    </source>
</evidence>
<comment type="caution">
    <text evidence="19">The sequence shown here is derived from an EMBL/GenBank/DDBJ whole genome shotgun (WGS) entry which is preliminary data.</text>
</comment>
<keyword evidence="11 14" id="KW-0255">Endonuclease</keyword>
<keyword evidence="20" id="KW-1185">Reference proteome</keyword>
<accession>A0ABV1AJE6</accession>
<evidence type="ECO:0000256" key="1">
    <source>
        <dbReference type="ARBA" id="ARBA00000077"/>
    </source>
</evidence>
<comment type="cofactor">
    <cofactor evidence="14 15">
        <name>Mn(2+)</name>
        <dbReference type="ChEBI" id="CHEBI:29035"/>
    </cofactor>
    <cofactor evidence="14 15">
        <name>Mg(2+)</name>
        <dbReference type="ChEBI" id="CHEBI:18420"/>
    </cofactor>
    <text evidence="14 15">Manganese or magnesium. Binds 1 divalent metal ion per monomer in the absence of substrate. May bind a second metal ion after substrate binding.</text>
</comment>
<evidence type="ECO:0000256" key="10">
    <source>
        <dbReference type="ARBA" id="ARBA00022723"/>
    </source>
</evidence>
<keyword evidence="10 14" id="KW-0479">Metal-binding</keyword>
<evidence type="ECO:0000256" key="17">
    <source>
        <dbReference type="SAM" id="Coils"/>
    </source>
</evidence>
<evidence type="ECO:0000256" key="5">
    <source>
        <dbReference type="ARBA" id="ARBA00007383"/>
    </source>
</evidence>
<sequence>MKKIGEIKEEFAAASEGQWADLCAGYAEDQRSGVQKIVSQYQKKLENLEKEKLRMEQMMQYEHEYEHLGYLCGIDEVGRGPLAGPVVACAVILPKDYDILYLNDSKKLTAHKREELYDVIMEKAVAVGIGMASPQRIDEINILQATYEAMWEAISKLKVTPQLLLNDAVTIPQVTIPQVPIIKGDAKSASIAAASIVAKVTRDRMMVEYDKTLPGYGFASNKGYGSSEHIEALKKYGPSPIHRASFITHFV</sequence>
<evidence type="ECO:0000256" key="11">
    <source>
        <dbReference type="ARBA" id="ARBA00022759"/>
    </source>
</evidence>
<dbReference type="Pfam" id="PF01351">
    <property type="entry name" value="RNase_HII"/>
    <property type="match status" value="1"/>
</dbReference>
<keyword evidence="8 14" id="KW-0963">Cytoplasm</keyword>
<comment type="catalytic activity">
    <reaction evidence="1 14 15 16">
        <text>Endonucleolytic cleavage to 5'-phosphomonoester.</text>
        <dbReference type="EC" id="3.1.26.4"/>
    </reaction>
</comment>
<proteinExistence type="inferred from homology"/>
<dbReference type="InterPro" id="IPR001352">
    <property type="entry name" value="RNase_HII/HIII"/>
</dbReference>
<comment type="subcellular location">
    <subcellularLocation>
        <location evidence="4 14">Cytoplasm</location>
    </subcellularLocation>
</comment>
<dbReference type="NCBIfam" id="NF000595">
    <property type="entry name" value="PRK00015.1-3"/>
    <property type="match status" value="1"/>
</dbReference>
<dbReference type="Proteomes" id="UP001446032">
    <property type="component" value="Unassembled WGS sequence"/>
</dbReference>
<reference evidence="19 20" key="1">
    <citation type="submission" date="2024-03" db="EMBL/GenBank/DDBJ databases">
        <title>Human intestinal bacterial collection.</title>
        <authorList>
            <person name="Pauvert C."/>
            <person name="Hitch T.C.A."/>
            <person name="Clavel T."/>
        </authorList>
    </citation>
    <scope>NUCLEOTIDE SEQUENCE [LARGE SCALE GENOMIC DNA]</scope>
    <source>
        <strain evidence="19 20">CLA-AA-H95</strain>
    </source>
</reference>
<evidence type="ECO:0000256" key="6">
    <source>
        <dbReference type="ARBA" id="ARBA00012180"/>
    </source>
</evidence>
<evidence type="ECO:0000256" key="8">
    <source>
        <dbReference type="ARBA" id="ARBA00022490"/>
    </source>
</evidence>